<dbReference type="AlphaFoldDB" id="A0A644X0L1"/>
<dbReference type="Gene3D" id="4.10.80.30">
    <property type="entry name" value="DNA polymerase, domain 6"/>
    <property type="match status" value="1"/>
</dbReference>
<dbReference type="EMBL" id="VSSQ01001567">
    <property type="protein sequence ID" value="MPM09421.1"/>
    <property type="molecule type" value="Genomic_DNA"/>
</dbReference>
<reference evidence="1" key="1">
    <citation type="submission" date="2019-08" db="EMBL/GenBank/DDBJ databases">
        <authorList>
            <person name="Kucharzyk K."/>
            <person name="Murdoch R.W."/>
            <person name="Higgins S."/>
            <person name="Loffler F."/>
        </authorList>
    </citation>
    <scope>NUCLEOTIDE SEQUENCE</scope>
</reference>
<proteinExistence type="predicted"/>
<protein>
    <submittedName>
        <fullName evidence="1">Uncharacterized protein</fullName>
    </submittedName>
</protein>
<accession>A0A644X0L1</accession>
<name>A0A644X0L1_9ZZZZ</name>
<sequence>MHGRMIPQYDVTCKCAGLPEEVRNEQTFESFYMGATFKGKKVKTKVPGGYVLLEGDYKLRDNIFGGF</sequence>
<gene>
    <name evidence="1" type="ORF">SDC9_55738</name>
</gene>
<evidence type="ECO:0000313" key="1">
    <source>
        <dbReference type="EMBL" id="MPM09421.1"/>
    </source>
</evidence>
<organism evidence="1">
    <name type="scientific">bioreactor metagenome</name>
    <dbReference type="NCBI Taxonomy" id="1076179"/>
    <lineage>
        <taxon>unclassified sequences</taxon>
        <taxon>metagenomes</taxon>
        <taxon>ecological metagenomes</taxon>
    </lineage>
</organism>
<comment type="caution">
    <text evidence="1">The sequence shown here is derived from an EMBL/GenBank/DDBJ whole genome shotgun (WGS) entry which is preliminary data.</text>
</comment>